<dbReference type="EMBL" id="BAAARW010000028">
    <property type="protein sequence ID" value="GAA2444920.1"/>
    <property type="molecule type" value="Genomic_DNA"/>
</dbReference>
<dbReference type="InterPro" id="IPR052908">
    <property type="entry name" value="AP-4-A_phosphorylase"/>
</dbReference>
<dbReference type="InterPro" id="IPR036265">
    <property type="entry name" value="HIT-like_sf"/>
</dbReference>
<evidence type="ECO:0000256" key="3">
    <source>
        <dbReference type="SAM" id="MobiDB-lite"/>
    </source>
</evidence>
<proteinExistence type="predicted"/>
<dbReference type="SUPFAM" id="SSF54197">
    <property type="entry name" value="HIT-like"/>
    <property type="match status" value="1"/>
</dbReference>
<sequence>MSVEPDEPVMPEVRDDAPEPGAQAAHQPHFEEERGGAGVPDDFQRLWTPHRMAYIKGEGKPSGAGSGDGCPFCEIPEMTDEDGLIVARGERVYAVLNLYPYNSGHLMIVPFRHVADYADLDPAEYEELAKLTRRSLTALRKASGAQGFNVGMNLGHVAGAGIAAHLHQHVVPRWGGDTNFMPVVGRTKVLPQLLRDTRQILADAWPEHD</sequence>
<feature type="short sequence motif" description="Histidine triad motif" evidence="2">
    <location>
        <begin position="165"/>
        <end position="169"/>
    </location>
</feature>
<name>A0ABN3K076_9ACTN</name>
<evidence type="ECO:0000256" key="2">
    <source>
        <dbReference type="PROSITE-ProRule" id="PRU00464"/>
    </source>
</evidence>
<accession>A0ABN3K076</accession>
<feature type="domain" description="HIT" evidence="4">
    <location>
        <begin position="71"/>
        <end position="180"/>
    </location>
</feature>
<evidence type="ECO:0000259" key="4">
    <source>
        <dbReference type="PROSITE" id="PS51084"/>
    </source>
</evidence>
<dbReference type="Proteomes" id="UP001501231">
    <property type="component" value="Unassembled WGS sequence"/>
</dbReference>
<evidence type="ECO:0000313" key="6">
    <source>
        <dbReference type="Proteomes" id="UP001501231"/>
    </source>
</evidence>
<dbReference type="Pfam" id="PF01230">
    <property type="entry name" value="HIT"/>
    <property type="match status" value="1"/>
</dbReference>
<dbReference type="InterPro" id="IPR011146">
    <property type="entry name" value="HIT-like"/>
</dbReference>
<keyword evidence="1" id="KW-0547">Nucleotide-binding</keyword>
<dbReference type="Gene3D" id="3.30.428.10">
    <property type="entry name" value="HIT-like"/>
    <property type="match status" value="1"/>
</dbReference>
<comment type="caution">
    <text evidence="5">The sequence shown here is derived from an EMBL/GenBank/DDBJ whole genome shotgun (WGS) entry which is preliminary data.</text>
</comment>
<dbReference type="PANTHER" id="PTHR42997:SF1">
    <property type="entry name" value="AP-4-A PHOSPHORYLASE"/>
    <property type="match status" value="1"/>
</dbReference>
<reference evidence="5 6" key="1">
    <citation type="journal article" date="2019" name="Int. J. Syst. Evol. Microbiol.">
        <title>The Global Catalogue of Microorganisms (GCM) 10K type strain sequencing project: providing services to taxonomists for standard genome sequencing and annotation.</title>
        <authorList>
            <consortium name="The Broad Institute Genomics Platform"/>
            <consortium name="The Broad Institute Genome Sequencing Center for Infectious Disease"/>
            <person name="Wu L."/>
            <person name="Ma J."/>
        </authorList>
    </citation>
    <scope>NUCLEOTIDE SEQUENCE [LARGE SCALE GENOMIC DNA]</scope>
    <source>
        <strain evidence="5 6">JCM 3325</strain>
    </source>
</reference>
<evidence type="ECO:0000313" key="5">
    <source>
        <dbReference type="EMBL" id="GAA2444920.1"/>
    </source>
</evidence>
<protein>
    <submittedName>
        <fullName evidence="5">HIT domain-containing protein</fullName>
    </submittedName>
</protein>
<feature type="region of interest" description="Disordered" evidence="3">
    <location>
        <begin position="1"/>
        <end position="40"/>
    </location>
</feature>
<dbReference type="CDD" id="cd01275">
    <property type="entry name" value="FHIT"/>
    <property type="match status" value="1"/>
</dbReference>
<dbReference type="InterPro" id="IPR039383">
    <property type="entry name" value="FHIT"/>
</dbReference>
<keyword evidence="6" id="KW-1185">Reference proteome</keyword>
<gene>
    <name evidence="5" type="ORF">GCM10010191_72010</name>
</gene>
<dbReference type="RefSeq" id="WP_344595158.1">
    <property type="nucleotide sequence ID" value="NZ_BAAARW010000028.1"/>
</dbReference>
<evidence type="ECO:0000256" key="1">
    <source>
        <dbReference type="ARBA" id="ARBA00022741"/>
    </source>
</evidence>
<dbReference type="PROSITE" id="PS51084">
    <property type="entry name" value="HIT_2"/>
    <property type="match status" value="1"/>
</dbReference>
<organism evidence="5 6">
    <name type="scientific">Actinomadura vinacea</name>
    <dbReference type="NCBI Taxonomy" id="115336"/>
    <lineage>
        <taxon>Bacteria</taxon>
        <taxon>Bacillati</taxon>
        <taxon>Actinomycetota</taxon>
        <taxon>Actinomycetes</taxon>
        <taxon>Streptosporangiales</taxon>
        <taxon>Thermomonosporaceae</taxon>
        <taxon>Actinomadura</taxon>
    </lineage>
</organism>
<dbReference type="PANTHER" id="PTHR42997">
    <property type="entry name" value="HIT FAMILY HYDROLASE"/>
    <property type="match status" value="1"/>
</dbReference>